<evidence type="ECO:0000256" key="1">
    <source>
        <dbReference type="SAM" id="Coils"/>
    </source>
</evidence>
<dbReference type="EMBL" id="WBOF01000002">
    <property type="protein sequence ID" value="MQS15953.1"/>
    <property type="molecule type" value="Genomic_DNA"/>
</dbReference>
<evidence type="ECO:0000256" key="2">
    <source>
        <dbReference type="SAM" id="MobiDB-lite"/>
    </source>
</evidence>
<gene>
    <name evidence="3" type="ORF">F7Q99_27785</name>
</gene>
<reference evidence="3 4" key="1">
    <citation type="submission" date="2019-09" db="EMBL/GenBank/DDBJ databases">
        <title>Genome Sequences of Streptomyces kaniharaensis ATCC 21070.</title>
        <authorList>
            <person name="Zhu W."/>
            <person name="De Crecy-Lagard V."/>
            <person name="Richards N.G."/>
        </authorList>
    </citation>
    <scope>NUCLEOTIDE SEQUENCE [LARGE SCALE GENOMIC DNA]</scope>
    <source>
        <strain evidence="3 4">SF-557</strain>
    </source>
</reference>
<protein>
    <submittedName>
        <fullName evidence="3">Uncharacterized protein</fullName>
    </submittedName>
</protein>
<dbReference type="OrthoDB" id="4336626at2"/>
<evidence type="ECO:0000313" key="3">
    <source>
        <dbReference type="EMBL" id="MQS15953.1"/>
    </source>
</evidence>
<dbReference type="AlphaFoldDB" id="A0A6N7L2E9"/>
<feature type="compositionally biased region" description="Basic residues" evidence="2">
    <location>
        <begin position="120"/>
        <end position="139"/>
    </location>
</feature>
<comment type="caution">
    <text evidence="3">The sequence shown here is derived from an EMBL/GenBank/DDBJ whole genome shotgun (WGS) entry which is preliminary data.</text>
</comment>
<feature type="compositionally biased region" description="Basic residues" evidence="2">
    <location>
        <begin position="87"/>
        <end position="96"/>
    </location>
</feature>
<feature type="compositionally biased region" description="Low complexity" evidence="2">
    <location>
        <begin position="151"/>
        <end position="171"/>
    </location>
</feature>
<proteinExistence type="predicted"/>
<evidence type="ECO:0000313" key="4">
    <source>
        <dbReference type="Proteomes" id="UP000450000"/>
    </source>
</evidence>
<keyword evidence="1" id="KW-0175">Coiled coil</keyword>
<keyword evidence="4" id="KW-1185">Reference proteome</keyword>
<dbReference type="RefSeq" id="WP_153466717.1">
    <property type="nucleotide sequence ID" value="NZ_WBOF01000002.1"/>
</dbReference>
<feature type="coiled-coil region" evidence="1">
    <location>
        <begin position="246"/>
        <end position="273"/>
    </location>
</feature>
<sequence>MARLQAEGLVEVDREKEGVGTLVEKLTSYRTWCELPAKGTAKAVFEASLRRRGARTHGLRLWPTVYPPTGREGLPPVALVLEAGRKRTRPGAKRLHPGAEGGEGQAGPRAPAEPHDRGRGRLRGHLARPRVRRRRRPRPRPPPGAAGGGHHPAAAAPSRGRRPGVAPVRSPRLAHPHDALANPDGDELLAVERAEADRARRAREAAERERRRPACRCCLARFSDERWEEKERGWNDDGLCAGCRQADADRKAREAAERERAAAEAAAAEAKRTSSWWRRS</sequence>
<name>A0A6N7L2E9_9ACTN</name>
<organism evidence="3 4">
    <name type="scientific">Streptomyces kaniharaensis</name>
    <dbReference type="NCBI Taxonomy" id="212423"/>
    <lineage>
        <taxon>Bacteria</taxon>
        <taxon>Bacillati</taxon>
        <taxon>Actinomycetota</taxon>
        <taxon>Actinomycetes</taxon>
        <taxon>Kitasatosporales</taxon>
        <taxon>Streptomycetaceae</taxon>
        <taxon>Streptomyces</taxon>
    </lineage>
</organism>
<dbReference type="Proteomes" id="UP000450000">
    <property type="component" value="Unassembled WGS sequence"/>
</dbReference>
<feature type="region of interest" description="Disordered" evidence="2">
    <location>
        <begin position="87"/>
        <end position="188"/>
    </location>
</feature>
<accession>A0A6N7L2E9</accession>